<keyword evidence="1" id="KW-0472">Membrane</keyword>
<dbReference type="EMBL" id="QNUE01000002">
    <property type="protein sequence ID" value="REC69043.1"/>
    <property type="molecule type" value="Genomic_DNA"/>
</dbReference>
<dbReference type="OrthoDB" id="662072at2"/>
<keyword evidence="1" id="KW-0812">Transmembrane</keyword>
<dbReference type="InterPro" id="IPR036249">
    <property type="entry name" value="Thioredoxin-like_sf"/>
</dbReference>
<keyword evidence="1" id="KW-1133">Transmembrane helix</keyword>
<name>A0A3D9CTC1_9FLAO</name>
<organism evidence="3 4">
    <name type="scientific">Chryseobacterium flavum</name>
    <dbReference type="NCBI Taxonomy" id="415851"/>
    <lineage>
        <taxon>Bacteria</taxon>
        <taxon>Pseudomonadati</taxon>
        <taxon>Bacteroidota</taxon>
        <taxon>Flavobacteriia</taxon>
        <taxon>Flavobacteriales</taxon>
        <taxon>Weeksellaceae</taxon>
        <taxon>Chryseobacterium group</taxon>
        <taxon>Chryseobacterium</taxon>
    </lineage>
</organism>
<comment type="caution">
    <text evidence="3">The sequence shown here is derived from an EMBL/GenBank/DDBJ whole genome shotgun (WGS) entry which is preliminary data.</text>
</comment>
<dbReference type="RefSeq" id="WP_115956982.1">
    <property type="nucleotide sequence ID" value="NZ_CBCRVL010000005.1"/>
</dbReference>
<feature type="transmembrane region" description="Helical" evidence="1">
    <location>
        <begin position="6"/>
        <end position="27"/>
    </location>
</feature>
<sequence>MEKRFVLKITAIIIPVLLIGMILYLLFCFQKKNERIKTLKNIPVFSLKTIDNTLFESKGLIGPYSKVIIYFNPDCDYCRKEAKELSKIHYKYTEVQWIWIASEPITEIKEFACQYNLDQYQNIQWCQDEQARLYQTFGMNSIPYFLVYDHNNRLIKRWSGVIKLEKLLSETLHEKK</sequence>
<evidence type="ECO:0000256" key="1">
    <source>
        <dbReference type="SAM" id="Phobius"/>
    </source>
</evidence>
<dbReference type="Pfam" id="PF13098">
    <property type="entry name" value="Thioredoxin_2"/>
    <property type="match status" value="1"/>
</dbReference>
<dbReference type="Proteomes" id="UP000256769">
    <property type="component" value="Unassembled WGS sequence"/>
</dbReference>
<keyword evidence="4" id="KW-1185">Reference proteome</keyword>
<reference evidence="3 4" key="1">
    <citation type="journal article" date="2007" name="Int. J. Syst. Evol. Microbiol.">
        <title>Chryseobacterium flavum sp. nov., isolated from polluted soil.</title>
        <authorList>
            <person name="Zhou Y."/>
            <person name="Dong J."/>
            <person name="Wang X."/>
            <person name="Huang X."/>
            <person name="Zhang K.Y."/>
            <person name="Zhang Y.Q."/>
            <person name="Guo Y.F."/>
            <person name="Lai R."/>
            <person name="Li W.J."/>
        </authorList>
    </citation>
    <scope>NUCLEOTIDE SEQUENCE [LARGE SCALE GENOMIC DNA]</scope>
    <source>
        <strain evidence="3 4">KCTC 12877</strain>
    </source>
</reference>
<gene>
    <name evidence="3" type="ORF">DRF59_03885</name>
</gene>
<dbReference type="InterPro" id="IPR012336">
    <property type="entry name" value="Thioredoxin-like_fold"/>
</dbReference>
<protein>
    <recommendedName>
        <fullName evidence="2">Thioredoxin-like fold domain-containing protein</fullName>
    </recommendedName>
</protein>
<dbReference type="AlphaFoldDB" id="A0A3D9CTC1"/>
<accession>A0A3D9CTC1</accession>
<feature type="domain" description="Thioredoxin-like fold" evidence="2">
    <location>
        <begin position="67"/>
        <end position="168"/>
    </location>
</feature>
<evidence type="ECO:0000259" key="2">
    <source>
        <dbReference type="Pfam" id="PF13098"/>
    </source>
</evidence>
<proteinExistence type="predicted"/>
<dbReference type="Gene3D" id="3.40.30.10">
    <property type="entry name" value="Glutaredoxin"/>
    <property type="match status" value="1"/>
</dbReference>
<evidence type="ECO:0000313" key="4">
    <source>
        <dbReference type="Proteomes" id="UP000256769"/>
    </source>
</evidence>
<evidence type="ECO:0000313" key="3">
    <source>
        <dbReference type="EMBL" id="REC69043.1"/>
    </source>
</evidence>
<dbReference type="SUPFAM" id="SSF52833">
    <property type="entry name" value="Thioredoxin-like"/>
    <property type="match status" value="1"/>
</dbReference>